<dbReference type="RefSeq" id="WP_038452927.1">
    <property type="nucleotide sequence ID" value="NZ_CP007637.1"/>
</dbReference>
<feature type="domain" description="MvaT DNA-binding" evidence="1">
    <location>
        <begin position="82"/>
        <end position="118"/>
    </location>
</feature>
<evidence type="ECO:0000313" key="3">
    <source>
        <dbReference type="Proteomes" id="UP000027308"/>
    </source>
</evidence>
<dbReference type="OrthoDB" id="6367018at2"/>
<dbReference type="Proteomes" id="UP000027308">
    <property type="component" value="Chromosome"/>
</dbReference>
<dbReference type="Pfam" id="PF22055">
    <property type="entry name" value="MvaT_DBD"/>
    <property type="match status" value="1"/>
</dbReference>
<dbReference type="AlphaFoldDB" id="A0A1N7U8Y2"/>
<protein>
    <submittedName>
        <fullName evidence="2">Transcriptional regulator</fullName>
    </submittedName>
</protein>
<dbReference type="NCBIfam" id="NF041859">
    <property type="entry name" value="silencer_MvaTU"/>
    <property type="match status" value="1"/>
</dbReference>
<evidence type="ECO:0000259" key="1">
    <source>
        <dbReference type="Pfam" id="PF22055"/>
    </source>
</evidence>
<dbReference type="CDD" id="cd16170">
    <property type="entry name" value="MvaT_DBD"/>
    <property type="match status" value="1"/>
</dbReference>
<dbReference type="InterPro" id="IPR035616">
    <property type="entry name" value="MvaT_DBD"/>
</dbReference>
<dbReference type="EMBL" id="CP007637">
    <property type="protein sequence ID" value="AIB35491.1"/>
    <property type="molecule type" value="Genomic_DNA"/>
</dbReference>
<reference evidence="2 3" key="1">
    <citation type="submission" date="2014-05" db="EMBL/GenBank/DDBJ databases">
        <title>Pseudomonas simiae WCS417.</title>
        <authorList>
            <person name="Berendsen R.L."/>
        </authorList>
    </citation>
    <scope>NUCLEOTIDE SEQUENCE [LARGE SCALE GENOMIC DNA]</scope>
    <source>
        <strain evidence="2 3">WCS417</strain>
    </source>
</reference>
<organism evidence="2 3">
    <name type="scientific">Pseudomonas simiae</name>
    <dbReference type="NCBI Taxonomy" id="321846"/>
    <lineage>
        <taxon>Bacteria</taxon>
        <taxon>Pseudomonadati</taxon>
        <taxon>Pseudomonadota</taxon>
        <taxon>Gammaproteobacteria</taxon>
        <taxon>Pseudomonadales</taxon>
        <taxon>Pseudomonadaceae</taxon>
        <taxon>Pseudomonas</taxon>
    </lineage>
</organism>
<gene>
    <name evidence="2" type="ORF">PS417_07845</name>
</gene>
<accession>A0A1N7U8Y2</accession>
<sequence length="121" mass="13296">MSKAAEYRALERQIAEQLQALEALKGSEALQAELEFEDKLRKLLAEYGMSLRNVIAILDPKAAAVGGKIDGRKGSRAPRAVKRYVNPHTNEVVETKGGNHATLKAWKSEHGASEVESWLQA</sequence>
<evidence type="ECO:0000313" key="2">
    <source>
        <dbReference type="EMBL" id="AIB35491.1"/>
    </source>
</evidence>
<name>A0A1N7U8Y2_9PSED</name>
<proteinExistence type="predicted"/>